<proteinExistence type="predicted"/>
<dbReference type="Pfam" id="PF01926">
    <property type="entry name" value="MMR_HSR1"/>
    <property type="match status" value="1"/>
</dbReference>
<keyword evidence="1" id="KW-0812">Transmembrane</keyword>
<evidence type="ECO:0000259" key="2">
    <source>
        <dbReference type="Pfam" id="PF01926"/>
    </source>
</evidence>
<dbReference type="PANTHER" id="PTHR42698">
    <property type="entry name" value="GTPASE ERA"/>
    <property type="match status" value="1"/>
</dbReference>
<dbReference type="Gene3D" id="3.40.50.300">
    <property type="entry name" value="P-loop containing nucleotide triphosphate hydrolases"/>
    <property type="match status" value="1"/>
</dbReference>
<keyword evidence="1" id="KW-1133">Transmembrane helix</keyword>
<dbReference type="RefSeq" id="WP_304994032.1">
    <property type="nucleotide sequence ID" value="NZ_CP101717.1"/>
</dbReference>
<reference evidence="3" key="1">
    <citation type="submission" date="2022-07" db="EMBL/GenBank/DDBJ databases">
        <title>Complete genome sequence of Salinispirillum sp. LH10-3-1 capable of multiple carbohydrate inversion isolated from a soda lake.</title>
        <authorList>
            <person name="Liu J."/>
            <person name="Zhai Y."/>
            <person name="Zhang H."/>
            <person name="Yang H."/>
            <person name="Qu J."/>
            <person name="Li J."/>
        </authorList>
    </citation>
    <scope>NUCLEOTIDE SEQUENCE</scope>
    <source>
        <strain evidence="3">LH 10-3-1</strain>
    </source>
</reference>
<dbReference type="InterPro" id="IPR005662">
    <property type="entry name" value="GTPase_Era-like"/>
</dbReference>
<dbReference type="EMBL" id="CP101717">
    <property type="protein sequence ID" value="WLD56748.1"/>
    <property type="molecule type" value="Genomic_DNA"/>
</dbReference>
<dbReference type="GO" id="GO:0000028">
    <property type="term" value="P:ribosomal small subunit assembly"/>
    <property type="evidence" value="ECO:0007669"/>
    <property type="project" value="TreeGrafter"/>
</dbReference>
<feature type="transmembrane region" description="Helical" evidence="1">
    <location>
        <begin position="45"/>
        <end position="66"/>
    </location>
</feature>
<feature type="domain" description="G" evidence="2">
    <location>
        <begin position="275"/>
        <end position="378"/>
    </location>
</feature>
<dbReference type="InterPro" id="IPR006073">
    <property type="entry name" value="GTP-bd"/>
</dbReference>
<keyword evidence="1" id="KW-0472">Membrane</keyword>
<accession>A0AB38YBK3</accession>
<sequence length="476" mass="54302">MPRKLSAVLLDSAWRSSAPYLFIVWGLPFAGLALAGLWWLFQEGWFLWFIGFMVIVSALPMLYFLIANIRPKEARDLEIPIEALCDAEWAEADRLAFIGLSDEVKHLALARENLDQLWDDTLTIMSTTSIYYKKGRTSFSAAEILTLIERVAHNYLQELERFGFLSKIPLGFVDAYISHNDKIEAVKRAWKIYRKMRIFTPTGFFAEVRAMMTDPLWDKMSVSFKSKLISLLYLEILKASVSLYSGQYRSIEHPSKRLKNDQAIAEQQLKIEPIRVVIVGQSNAGKSTLVNTLLQGCDHAATGIMSTTDKAHVYEWVFEDTKAYRVVDLPGYTAQEKSLASTVSEMIDSDLVLWMVKATQPARKPDAELLKLLNQRVERSKTFLAKPMIVGLITHGDQLPPKSDGIPDNWLASPDPKSHVIREAKGYIESMLGFKDAYLMHYDEKTAQYSNDISPLLVDHYTLLLNHQMKRRKRRG</sequence>
<dbReference type="GO" id="GO:0043024">
    <property type="term" value="F:ribosomal small subunit binding"/>
    <property type="evidence" value="ECO:0007669"/>
    <property type="project" value="TreeGrafter"/>
</dbReference>
<dbReference type="PANTHER" id="PTHR42698:SF1">
    <property type="entry name" value="GTPASE ERA, MITOCHONDRIAL"/>
    <property type="match status" value="1"/>
</dbReference>
<gene>
    <name evidence="3" type="ORF">NFC81_08375</name>
</gene>
<organism evidence="3">
    <name type="scientific">Salinispirillum sp. LH 10-3-1</name>
    <dbReference type="NCBI Taxonomy" id="2952525"/>
    <lineage>
        <taxon>Bacteria</taxon>
        <taxon>Pseudomonadati</taxon>
        <taxon>Pseudomonadota</taxon>
        <taxon>Gammaproteobacteria</taxon>
        <taxon>Oceanospirillales</taxon>
        <taxon>Saccharospirillaceae</taxon>
        <taxon>Salinispirillum</taxon>
    </lineage>
</organism>
<dbReference type="GO" id="GO:0005525">
    <property type="term" value="F:GTP binding"/>
    <property type="evidence" value="ECO:0007669"/>
    <property type="project" value="InterPro"/>
</dbReference>
<feature type="transmembrane region" description="Helical" evidence="1">
    <location>
        <begin position="20"/>
        <end position="39"/>
    </location>
</feature>
<dbReference type="CDD" id="cd00882">
    <property type="entry name" value="Ras_like_GTPase"/>
    <property type="match status" value="1"/>
</dbReference>
<dbReference type="AlphaFoldDB" id="A0AB38YBK3"/>
<dbReference type="SUPFAM" id="SSF52540">
    <property type="entry name" value="P-loop containing nucleoside triphosphate hydrolases"/>
    <property type="match status" value="1"/>
</dbReference>
<protein>
    <submittedName>
        <fullName evidence="3">50S ribosome-binding GTPase</fullName>
    </submittedName>
</protein>
<name>A0AB38YBK3_9GAMM</name>
<evidence type="ECO:0000313" key="3">
    <source>
        <dbReference type="EMBL" id="WLD56748.1"/>
    </source>
</evidence>
<dbReference type="InterPro" id="IPR027417">
    <property type="entry name" value="P-loop_NTPase"/>
</dbReference>
<dbReference type="GO" id="GO:0019843">
    <property type="term" value="F:rRNA binding"/>
    <property type="evidence" value="ECO:0007669"/>
    <property type="project" value="TreeGrafter"/>
</dbReference>
<evidence type="ECO:0000256" key="1">
    <source>
        <dbReference type="SAM" id="Phobius"/>
    </source>
</evidence>